<proteinExistence type="predicted"/>
<feature type="signal peptide" evidence="1">
    <location>
        <begin position="1"/>
        <end position="20"/>
    </location>
</feature>
<evidence type="ECO:0000313" key="2">
    <source>
        <dbReference type="EMBL" id="KAJ8058724.1"/>
    </source>
</evidence>
<accession>A0A9X0A9H2</accession>
<dbReference type="AlphaFoldDB" id="A0A9X0A9H2"/>
<keyword evidence="1" id="KW-0732">Signal</keyword>
<organism evidence="2 3">
    <name type="scientific">Sclerotinia nivalis</name>
    <dbReference type="NCBI Taxonomy" id="352851"/>
    <lineage>
        <taxon>Eukaryota</taxon>
        <taxon>Fungi</taxon>
        <taxon>Dikarya</taxon>
        <taxon>Ascomycota</taxon>
        <taxon>Pezizomycotina</taxon>
        <taxon>Leotiomycetes</taxon>
        <taxon>Helotiales</taxon>
        <taxon>Sclerotiniaceae</taxon>
        <taxon>Sclerotinia</taxon>
    </lineage>
</organism>
<name>A0A9X0A9H2_9HELO</name>
<comment type="caution">
    <text evidence="2">The sequence shown here is derived from an EMBL/GenBank/DDBJ whole genome shotgun (WGS) entry which is preliminary data.</text>
</comment>
<evidence type="ECO:0000313" key="3">
    <source>
        <dbReference type="Proteomes" id="UP001152300"/>
    </source>
</evidence>
<reference evidence="2" key="1">
    <citation type="submission" date="2022-11" db="EMBL/GenBank/DDBJ databases">
        <title>Genome Resource of Sclerotinia nivalis Strain SnTB1, a Plant Pathogen Isolated from American Ginseng.</title>
        <authorList>
            <person name="Fan S."/>
        </authorList>
    </citation>
    <scope>NUCLEOTIDE SEQUENCE</scope>
    <source>
        <strain evidence="2">SnTB1</strain>
    </source>
</reference>
<protein>
    <submittedName>
        <fullName evidence="2">Uncharacterized protein</fullName>
    </submittedName>
</protein>
<dbReference type="Proteomes" id="UP001152300">
    <property type="component" value="Unassembled WGS sequence"/>
</dbReference>
<dbReference type="OrthoDB" id="3559522at2759"/>
<dbReference type="EMBL" id="JAPEIS010000016">
    <property type="protein sequence ID" value="KAJ8058724.1"/>
    <property type="molecule type" value="Genomic_DNA"/>
</dbReference>
<keyword evidence="3" id="KW-1185">Reference proteome</keyword>
<feature type="chain" id="PRO_5040874703" evidence="1">
    <location>
        <begin position="21"/>
        <end position="166"/>
    </location>
</feature>
<sequence length="166" mass="17955">MHPKNLLIFFFLAVSHSTVSEFQGGKFDAKIHDARAVSVSTGADAQPYLVTNDQPDRRSAIVTTFKTIVTARNAKIAVQDPEMTISPEVADNLSQIETTKHQTTATTTTTAIRTTSNLVQSKKRRNTLDLGPLAAITPSAISTEFTTLVIPDFTTFSLSISTISAN</sequence>
<evidence type="ECO:0000256" key="1">
    <source>
        <dbReference type="SAM" id="SignalP"/>
    </source>
</evidence>
<gene>
    <name evidence="2" type="ORF">OCU04_012895</name>
</gene>